<dbReference type="EMBL" id="PJQD01000025">
    <property type="protein sequence ID" value="POY74438.1"/>
    <property type="molecule type" value="Genomic_DNA"/>
</dbReference>
<evidence type="ECO:0000256" key="2">
    <source>
        <dbReference type="ARBA" id="ARBA00022829"/>
    </source>
</evidence>
<dbReference type="Gene3D" id="3.30.300.130">
    <property type="entry name" value="Fe-S cluster assembly (FSCA)"/>
    <property type="match status" value="1"/>
</dbReference>
<evidence type="ECO:0000259" key="4">
    <source>
        <dbReference type="Pfam" id="PF01883"/>
    </source>
</evidence>
<feature type="region of interest" description="Disordered" evidence="3">
    <location>
        <begin position="1"/>
        <end position="23"/>
    </location>
</feature>
<dbReference type="STRING" id="741276.A0A2S5BCF4"/>
<evidence type="ECO:0000313" key="5">
    <source>
        <dbReference type="EMBL" id="POY74438.1"/>
    </source>
</evidence>
<feature type="region of interest" description="Disordered" evidence="3">
    <location>
        <begin position="52"/>
        <end position="118"/>
    </location>
</feature>
<dbReference type="InterPro" id="IPR002744">
    <property type="entry name" value="MIP18-like"/>
</dbReference>
<dbReference type="GO" id="GO:0007059">
    <property type="term" value="P:chromosome segregation"/>
    <property type="evidence" value="ECO:0007669"/>
    <property type="project" value="UniProtKB-KW"/>
</dbReference>
<dbReference type="SUPFAM" id="SSF117916">
    <property type="entry name" value="Fe-S cluster assembly (FSCA) domain-like"/>
    <property type="match status" value="1"/>
</dbReference>
<dbReference type="GO" id="GO:0051604">
    <property type="term" value="P:protein maturation"/>
    <property type="evidence" value="ECO:0007669"/>
    <property type="project" value="InterPro"/>
</dbReference>
<gene>
    <name evidence="5" type="ORF">BMF94_2632</name>
</gene>
<reference evidence="5 6" key="1">
    <citation type="journal article" date="2018" name="Front. Microbiol.">
        <title>Prospects for Fungal Bioremediation of Acidic Radioactive Waste Sites: Characterization and Genome Sequence of Rhodotorula taiwanensis MD1149.</title>
        <authorList>
            <person name="Tkavc R."/>
            <person name="Matrosova V.Y."/>
            <person name="Grichenko O.E."/>
            <person name="Gostincar C."/>
            <person name="Volpe R.P."/>
            <person name="Klimenkova P."/>
            <person name="Gaidamakova E.K."/>
            <person name="Zhou C.E."/>
            <person name="Stewart B.J."/>
            <person name="Lyman M.G."/>
            <person name="Malfatti S.A."/>
            <person name="Rubinfeld B."/>
            <person name="Courtot M."/>
            <person name="Singh J."/>
            <person name="Dalgard C.L."/>
            <person name="Hamilton T."/>
            <person name="Frey K.G."/>
            <person name="Gunde-Cimerman N."/>
            <person name="Dugan L."/>
            <person name="Daly M.J."/>
        </authorList>
    </citation>
    <scope>NUCLEOTIDE SEQUENCE [LARGE SCALE GENOMIC DNA]</scope>
    <source>
        <strain evidence="5 6">MD1149</strain>
    </source>
</reference>
<sequence>MVNATPDNANPTIHSSARPSSRRVRVADLDLSADDDLAWSLLGQQLEQEVQHLEAERSSATAAAGKEGTQAERTGDEIDADEIFGQSPPRAPGRTLPARVSRADQNTDDGPDLIRSISDPEHPLTLEQLAVVSSEQITVRNGKRPSVLVQFTPTIPHCSMATLIGLSLRVRLLRSLPERFKVDIKVKEGTHQSENAVNKQLNDKERVAAALENNHLLSVVQQCLSTADQRAGAIKA</sequence>
<evidence type="ECO:0000313" key="6">
    <source>
        <dbReference type="Proteomes" id="UP000237144"/>
    </source>
</evidence>
<dbReference type="GO" id="GO:1990229">
    <property type="term" value="C:iron-sulfur cluster assembly complex"/>
    <property type="evidence" value="ECO:0007669"/>
    <property type="project" value="UniProtKB-ARBA"/>
</dbReference>
<name>A0A2S5BCF4_9BASI</name>
<dbReference type="Pfam" id="PF01883">
    <property type="entry name" value="FeS_assembly_P"/>
    <property type="match status" value="1"/>
</dbReference>
<evidence type="ECO:0000256" key="1">
    <source>
        <dbReference type="ARBA" id="ARBA00010381"/>
    </source>
</evidence>
<evidence type="ECO:0000256" key="3">
    <source>
        <dbReference type="SAM" id="MobiDB-lite"/>
    </source>
</evidence>
<dbReference type="PANTHER" id="PTHR12377">
    <property type="entry name" value="CYTOSOLIC IRON-SULFUR ASSEMBLY COMPONENT 2B-RELATED"/>
    <property type="match status" value="1"/>
</dbReference>
<keyword evidence="6" id="KW-1185">Reference proteome</keyword>
<comment type="caution">
    <text evidence="5">The sequence shown here is derived from an EMBL/GenBank/DDBJ whole genome shotgun (WGS) entry which is preliminary data.</text>
</comment>
<dbReference type="PANTHER" id="PTHR12377:SF0">
    <property type="entry name" value="CYTOSOLIC IRON-SULFUR ASSEMBLY COMPONENT 2B"/>
    <property type="match status" value="1"/>
</dbReference>
<organism evidence="5 6">
    <name type="scientific">Rhodotorula taiwanensis</name>
    <dbReference type="NCBI Taxonomy" id="741276"/>
    <lineage>
        <taxon>Eukaryota</taxon>
        <taxon>Fungi</taxon>
        <taxon>Dikarya</taxon>
        <taxon>Basidiomycota</taxon>
        <taxon>Pucciniomycotina</taxon>
        <taxon>Microbotryomycetes</taxon>
        <taxon>Sporidiobolales</taxon>
        <taxon>Sporidiobolaceae</taxon>
        <taxon>Rhodotorula</taxon>
    </lineage>
</organism>
<accession>A0A2S5BCF4</accession>
<dbReference type="OrthoDB" id="2746at2759"/>
<comment type="similarity">
    <text evidence="1">Belongs to the MIP18 family.</text>
</comment>
<dbReference type="InterPro" id="IPR034904">
    <property type="entry name" value="FSCA_dom_sf"/>
</dbReference>
<protein>
    <recommendedName>
        <fullName evidence="4">MIP18 family-like domain-containing protein</fullName>
    </recommendedName>
</protein>
<proteinExistence type="inferred from homology"/>
<dbReference type="Gene3D" id="6.10.250.1280">
    <property type="match status" value="1"/>
</dbReference>
<keyword evidence="2" id="KW-0159">Chromosome partition</keyword>
<dbReference type="InterPro" id="IPR039796">
    <property type="entry name" value="MIP18"/>
</dbReference>
<dbReference type="FunFam" id="3.30.300.130:FF:000005">
    <property type="entry name" value="Mitotic spindle-associated mmxd complex subunit"/>
    <property type="match status" value="1"/>
</dbReference>
<feature type="domain" description="MIP18 family-like" evidence="4">
    <location>
        <begin position="114"/>
        <end position="186"/>
    </location>
</feature>
<dbReference type="Proteomes" id="UP000237144">
    <property type="component" value="Unassembled WGS sequence"/>
</dbReference>
<feature type="compositionally biased region" description="Polar residues" evidence="3">
    <location>
        <begin position="1"/>
        <end position="14"/>
    </location>
</feature>
<dbReference type="AlphaFoldDB" id="A0A2S5BCF4"/>
<dbReference type="GO" id="GO:0140535">
    <property type="term" value="C:intracellular protein-containing complex"/>
    <property type="evidence" value="ECO:0007669"/>
    <property type="project" value="UniProtKB-ARBA"/>
</dbReference>